<keyword evidence="7" id="KW-1185">Reference proteome</keyword>
<dbReference type="Pfam" id="PF01925">
    <property type="entry name" value="TauE"/>
    <property type="match status" value="1"/>
</dbReference>
<dbReference type="EMBL" id="SNXW01000002">
    <property type="protein sequence ID" value="TDP85940.1"/>
    <property type="molecule type" value="Genomic_DNA"/>
</dbReference>
<dbReference type="OrthoDB" id="7031597at2"/>
<feature type="transmembrane region" description="Helical" evidence="5">
    <location>
        <begin position="75"/>
        <end position="96"/>
    </location>
</feature>
<evidence type="ECO:0000313" key="7">
    <source>
        <dbReference type="Proteomes" id="UP000294593"/>
    </source>
</evidence>
<dbReference type="InterPro" id="IPR002781">
    <property type="entry name" value="TM_pro_TauE-like"/>
</dbReference>
<reference evidence="6 7" key="1">
    <citation type="submission" date="2019-03" db="EMBL/GenBank/DDBJ databases">
        <title>Genomic Encyclopedia of Type Strains, Phase IV (KMG-IV): sequencing the most valuable type-strain genomes for metagenomic binning, comparative biology and taxonomic classification.</title>
        <authorList>
            <person name="Goeker M."/>
        </authorList>
    </citation>
    <scope>NUCLEOTIDE SEQUENCE [LARGE SCALE GENOMIC DNA]</scope>
    <source>
        <strain evidence="6 7">DSM 11901</strain>
    </source>
</reference>
<organism evidence="6 7">
    <name type="scientific">Aquabacterium commune</name>
    <dbReference type="NCBI Taxonomy" id="70586"/>
    <lineage>
        <taxon>Bacteria</taxon>
        <taxon>Pseudomonadati</taxon>
        <taxon>Pseudomonadota</taxon>
        <taxon>Betaproteobacteria</taxon>
        <taxon>Burkholderiales</taxon>
        <taxon>Aquabacterium</taxon>
    </lineage>
</organism>
<keyword evidence="3 5" id="KW-1133">Transmembrane helix</keyword>
<dbReference type="InterPro" id="IPR051598">
    <property type="entry name" value="TSUP/Inactive_protease-like"/>
</dbReference>
<feature type="transmembrane region" description="Helical" evidence="5">
    <location>
        <begin position="48"/>
        <end position="69"/>
    </location>
</feature>
<dbReference type="GO" id="GO:0005886">
    <property type="term" value="C:plasma membrane"/>
    <property type="evidence" value="ECO:0007669"/>
    <property type="project" value="UniProtKB-SubCell"/>
</dbReference>
<feature type="transmembrane region" description="Helical" evidence="5">
    <location>
        <begin position="198"/>
        <end position="217"/>
    </location>
</feature>
<name>A0A4R6RHV7_9BURK</name>
<evidence type="ECO:0000256" key="3">
    <source>
        <dbReference type="ARBA" id="ARBA00022989"/>
    </source>
</evidence>
<feature type="transmembrane region" description="Helical" evidence="5">
    <location>
        <begin position="256"/>
        <end position="272"/>
    </location>
</feature>
<comment type="caution">
    <text evidence="6">The sequence shown here is derived from an EMBL/GenBank/DDBJ whole genome shotgun (WGS) entry which is preliminary data.</text>
</comment>
<dbReference type="PANTHER" id="PTHR43701">
    <property type="entry name" value="MEMBRANE TRANSPORTER PROTEIN MJ0441-RELATED"/>
    <property type="match status" value="1"/>
</dbReference>
<evidence type="ECO:0000256" key="2">
    <source>
        <dbReference type="ARBA" id="ARBA00022692"/>
    </source>
</evidence>
<keyword evidence="5" id="KW-1003">Cell membrane</keyword>
<dbReference type="AlphaFoldDB" id="A0A4R6RHV7"/>
<accession>A0A4R6RHV7</accession>
<protein>
    <recommendedName>
        <fullName evidence="5">Probable membrane transporter protein</fullName>
    </recommendedName>
</protein>
<comment type="subcellular location">
    <subcellularLocation>
        <location evidence="5">Cell membrane</location>
        <topology evidence="5">Multi-pass membrane protein</topology>
    </subcellularLocation>
    <subcellularLocation>
        <location evidence="1">Membrane</location>
        <topology evidence="1">Multi-pass membrane protein</topology>
    </subcellularLocation>
</comment>
<evidence type="ECO:0000256" key="1">
    <source>
        <dbReference type="ARBA" id="ARBA00004141"/>
    </source>
</evidence>
<feature type="transmembrane region" description="Helical" evidence="5">
    <location>
        <begin position="12"/>
        <end position="41"/>
    </location>
</feature>
<feature type="transmembrane region" description="Helical" evidence="5">
    <location>
        <begin position="103"/>
        <end position="120"/>
    </location>
</feature>
<evidence type="ECO:0000313" key="6">
    <source>
        <dbReference type="EMBL" id="TDP85940.1"/>
    </source>
</evidence>
<feature type="transmembrane region" description="Helical" evidence="5">
    <location>
        <begin position="167"/>
        <end position="186"/>
    </location>
</feature>
<evidence type="ECO:0000256" key="5">
    <source>
        <dbReference type="RuleBase" id="RU363041"/>
    </source>
</evidence>
<sequence>MVVSLLDAGLGAGLGAIVGLILALTGAGGGILAIPLLVWVLHLPLQTAAPIGLAAVGLASAMGAAVGLRQGVVRYRAAALIGVTGMLFAPLGVALAQRLPAQPLLLVFAAVMAWVGWRSLQAPQGDQGASADAPSGQPPPCLVKADGRLDWTTPCARALATTGAVSGLLSGLIGVGGGFVIVPALNHRTDLGLRQVQATSLAVIALVSLSGVASAAWHGALDWALALPFALGAMLALLAGQRLALQLPAARLKQGFAWLTLAVAASLLFKALN</sequence>
<feature type="transmembrane region" description="Helical" evidence="5">
    <location>
        <begin position="223"/>
        <end position="244"/>
    </location>
</feature>
<keyword evidence="2 5" id="KW-0812">Transmembrane</keyword>
<dbReference type="PANTHER" id="PTHR43701:SF2">
    <property type="entry name" value="MEMBRANE TRANSPORTER PROTEIN YJNA-RELATED"/>
    <property type="match status" value="1"/>
</dbReference>
<proteinExistence type="inferred from homology"/>
<gene>
    <name evidence="6" type="ORF">EV672_102290</name>
</gene>
<evidence type="ECO:0000256" key="4">
    <source>
        <dbReference type="ARBA" id="ARBA00023136"/>
    </source>
</evidence>
<comment type="similarity">
    <text evidence="5">Belongs to the 4-toluene sulfonate uptake permease (TSUP) (TC 2.A.102) family.</text>
</comment>
<keyword evidence="4 5" id="KW-0472">Membrane</keyword>
<dbReference type="Proteomes" id="UP000294593">
    <property type="component" value="Unassembled WGS sequence"/>
</dbReference>